<proteinExistence type="predicted"/>
<gene>
    <name evidence="2" type="ORF">Aco03nite_055190</name>
</gene>
<reference evidence="2 3" key="1">
    <citation type="submission" date="2021-01" db="EMBL/GenBank/DDBJ databases">
        <title>Whole genome shotgun sequence of Actinoplanes couchii NBRC 106145.</title>
        <authorList>
            <person name="Komaki H."/>
            <person name="Tamura T."/>
        </authorList>
    </citation>
    <scope>NUCLEOTIDE SEQUENCE [LARGE SCALE GENOMIC DNA]</scope>
    <source>
        <strain evidence="2 3">NBRC 106145</strain>
    </source>
</reference>
<sequence length="377" mass="41393">MPVSRKRKKSHKSTVAARAERRRLHTRQVQLTNSLRAIAGAQEEGQAKRVELARPHAADLAGLLLGSRLTGTALEDEICALLGPLLARLGDLPMEGYVGPDHLATALIDDLRERAEPGERAGEVLRAVAAIMPMPLRSGAGIEPAAPETAGEVRWTRDRYGSRFAIIAPFSTPEGPVRWYLWDVDACDFTPRPEHAGFYASPEEALAAWQVAAGAAAAGGTSWRRIDDSRLLAGLLPGPEEYGPLGGETAGQFAEYHRCRRLAEVVLEMPRVLAFDPVETALDAGPKAFAAWLRTAPDRPEPDIFLVEELFDMWPSSVPELFDSCSPHRARAVAEQIRDEFRDAADDLLDLLPFWVTWLAERSGLPAELRDRSLENC</sequence>
<dbReference type="Proteomes" id="UP000612282">
    <property type="component" value="Unassembled WGS sequence"/>
</dbReference>
<name>A0ABQ3XF33_9ACTN</name>
<organism evidence="2 3">
    <name type="scientific">Actinoplanes couchii</name>
    <dbReference type="NCBI Taxonomy" id="403638"/>
    <lineage>
        <taxon>Bacteria</taxon>
        <taxon>Bacillati</taxon>
        <taxon>Actinomycetota</taxon>
        <taxon>Actinomycetes</taxon>
        <taxon>Micromonosporales</taxon>
        <taxon>Micromonosporaceae</taxon>
        <taxon>Actinoplanes</taxon>
    </lineage>
</organism>
<comment type="caution">
    <text evidence="2">The sequence shown here is derived from an EMBL/GenBank/DDBJ whole genome shotgun (WGS) entry which is preliminary data.</text>
</comment>
<evidence type="ECO:0000313" key="2">
    <source>
        <dbReference type="EMBL" id="GID57115.1"/>
    </source>
</evidence>
<protein>
    <submittedName>
        <fullName evidence="2">Uncharacterized protein</fullName>
    </submittedName>
</protein>
<evidence type="ECO:0000256" key="1">
    <source>
        <dbReference type="SAM" id="MobiDB-lite"/>
    </source>
</evidence>
<accession>A0ABQ3XF33</accession>
<keyword evidence="3" id="KW-1185">Reference proteome</keyword>
<dbReference type="RefSeq" id="WP_203799418.1">
    <property type="nucleotide sequence ID" value="NZ_BAAAQE010000092.1"/>
</dbReference>
<evidence type="ECO:0000313" key="3">
    <source>
        <dbReference type="Proteomes" id="UP000612282"/>
    </source>
</evidence>
<dbReference type="EMBL" id="BOMG01000065">
    <property type="protein sequence ID" value="GID57115.1"/>
    <property type="molecule type" value="Genomic_DNA"/>
</dbReference>
<feature type="compositionally biased region" description="Basic residues" evidence="1">
    <location>
        <begin position="1"/>
        <end position="12"/>
    </location>
</feature>
<feature type="region of interest" description="Disordered" evidence="1">
    <location>
        <begin position="1"/>
        <end position="20"/>
    </location>
</feature>